<name>A0ABP7W6W4_9ACTN</name>
<evidence type="ECO:0000313" key="1">
    <source>
        <dbReference type="EMBL" id="GAA4081808.1"/>
    </source>
</evidence>
<reference evidence="2" key="1">
    <citation type="journal article" date="2019" name="Int. J. Syst. Evol. Microbiol.">
        <title>The Global Catalogue of Microorganisms (GCM) 10K type strain sequencing project: providing services to taxonomists for standard genome sequencing and annotation.</title>
        <authorList>
            <consortium name="The Broad Institute Genomics Platform"/>
            <consortium name="The Broad Institute Genome Sequencing Center for Infectious Disease"/>
            <person name="Wu L."/>
            <person name="Ma J."/>
        </authorList>
    </citation>
    <scope>NUCLEOTIDE SEQUENCE [LARGE SCALE GENOMIC DNA]</scope>
    <source>
        <strain evidence="2">JCM 16925</strain>
    </source>
</reference>
<sequence length="60" mass="6673">MAIGACSTHEASLLLPPPDTAFETRLVPTPRVDRYGMITVRVCRYPTEALDQARAERRAT</sequence>
<gene>
    <name evidence="1" type="ORF">GCM10022233_73550</name>
</gene>
<keyword evidence="2" id="KW-1185">Reference proteome</keyword>
<comment type="caution">
    <text evidence="1">The sequence shown here is derived from an EMBL/GenBank/DDBJ whole genome shotgun (WGS) entry which is preliminary data.</text>
</comment>
<dbReference type="EMBL" id="BAAAZY010000024">
    <property type="protein sequence ID" value="GAA4081808.1"/>
    <property type="molecule type" value="Genomic_DNA"/>
</dbReference>
<evidence type="ECO:0000313" key="2">
    <source>
        <dbReference type="Proteomes" id="UP001499984"/>
    </source>
</evidence>
<protein>
    <submittedName>
        <fullName evidence="1">Uncharacterized protein</fullName>
    </submittedName>
</protein>
<proteinExistence type="predicted"/>
<organism evidence="1 2">
    <name type="scientific">Streptomyces shaanxiensis</name>
    <dbReference type="NCBI Taxonomy" id="653357"/>
    <lineage>
        <taxon>Bacteria</taxon>
        <taxon>Bacillati</taxon>
        <taxon>Actinomycetota</taxon>
        <taxon>Actinomycetes</taxon>
        <taxon>Kitasatosporales</taxon>
        <taxon>Streptomycetaceae</taxon>
        <taxon>Streptomyces</taxon>
    </lineage>
</organism>
<accession>A0ABP7W6W4</accession>
<dbReference type="Proteomes" id="UP001499984">
    <property type="component" value="Unassembled WGS sequence"/>
</dbReference>